<keyword evidence="4 8" id="KW-0067">ATP-binding</keyword>
<keyword evidence="2 8" id="KW-0436">Ligase</keyword>
<dbReference type="GO" id="GO:0005524">
    <property type="term" value="F:ATP binding"/>
    <property type="evidence" value="ECO:0007669"/>
    <property type="project" value="UniProtKB-KW"/>
</dbReference>
<dbReference type="InterPro" id="IPR023457">
    <property type="entry name" value="Met-tRNA_synth_2"/>
</dbReference>
<dbReference type="Gene3D" id="1.10.730.10">
    <property type="entry name" value="Isoleucyl-tRNA Synthetase, Domain 1"/>
    <property type="match status" value="1"/>
</dbReference>
<sequence length="483" mass="55435">MSDTSKKFYITTSIPYVNARPHIGFAMELIQADVLARYHRFIGDDTFFLTGTSEHGSKVPRAAAAEGKETLEFVNEKSHLFRELCKSLDISNSHFIRTIEQGHHHTVEKFWKRVEKNGDIYKAKYEGLYCIGCENYYTESELVDGRCPIHKTKPEFLSEENYFFKFSKYQKQIEEYLKQNPAFIVPKTRYNEVLQFVKGGLRDISISRSSKTLSWGVRVPGDSEQIVYIWFDELLNYISGIGFSEEDETFKKYWPADIHLVGKDIARFHATLWPGMLLSAGLSLPKQIFVHGFISVDGEKISKSLGNVVDPFPLISKYGVDALRYFLLRAVPSDGDGDFSIAKLEARYTGDLVNNLGNLVSRLTNLIEKHCDGIIPELVESPKRAEHLAEHIANFRFHEALAEIWTNISWTNQYIDQVKLWELPEGNKELFRETISSLSALLKQVGREIAPFLPSTAEKIDQIFRADRIKKSEPLFPRLIKEE</sequence>
<comment type="similarity">
    <text evidence="8">Belongs to the class-I aminoacyl-tRNA synthetase family.</text>
</comment>
<dbReference type="EC" id="6.1.1.10" evidence="1"/>
<evidence type="ECO:0000256" key="5">
    <source>
        <dbReference type="ARBA" id="ARBA00022917"/>
    </source>
</evidence>
<dbReference type="PANTHER" id="PTHR43326">
    <property type="entry name" value="METHIONYL-TRNA SYNTHETASE"/>
    <property type="match status" value="1"/>
</dbReference>
<name>A0A1F5PEJ2_9BACT</name>
<dbReference type="SUPFAM" id="SSF47323">
    <property type="entry name" value="Anticodon-binding domain of a subclass of class I aminoacyl-tRNA synthetases"/>
    <property type="match status" value="1"/>
</dbReference>
<dbReference type="FunFam" id="2.170.220.10:FF:000001">
    <property type="entry name" value="methionine--tRNA ligase, mitochondrial"/>
    <property type="match status" value="1"/>
</dbReference>
<evidence type="ECO:0000313" key="10">
    <source>
        <dbReference type="EMBL" id="OGE88341.1"/>
    </source>
</evidence>
<keyword evidence="3 8" id="KW-0547">Nucleotide-binding</keyword>
<evidence type="ECO:0000256" key="8">
    <source>
        <dbReference type="RuleBase" id="RU363039"/>
    </source>
</evidence>
<gene>
    <name evidence="10" type="ORF">A2722_03865</name>
</gene>
<evidence type="ECO:0000256" key="1">
    <source>
        <dbReference type="ARBA" id="ARBA00012838"/>
    </source>
</evidence>
<dbReference type="AlphaFoldDB" id="A0A1F5PEJ2"/>
<evidence type="ECO:0000256" key="3">
    <source>
        <dbReference type="ARBA" id="ARBA00022741"/>
    </source>
</evidence>
<dbReference type="PANTHER" id="PTHR43326:SF1">
    <property type="entry name" value="METHIONINE--TRNA LIGASE, MITOCHONDRIAL"/>
    <property type="match status" value="1"/>
</dbReference>
<protein>
    <recommendedName>
        <fullName evidence="1">methionine--tRNA ligase</fullName>
        <ecNumber evidence="1">6.1.1.10</ecNumber>
    </recommendedName>
</protein>
<dbReference type="InterPro" id="IPR015413">
    <property type="entry name" value="Methionyl/Leucyl_tRNA_Synth"/>
</dbReference>
<dbReference type="Proteomes" id="UP000178377">
    <property type="component" value="Unassembled WGS sequence"/>
</dbReference>
<dbReference type="InterPro" id="IPR014729">
    <property type="entry name" value="Rossmann-like_a/b/a_fold"/>
</dbReference>
<feature type="domain" description="Methionyl/Leucyl tRNA synthetase" evidence="9">
    <location>
        <begin position="140"/>
        <end position="363"/>
    </location>
</feature>
<dbReference type="PRINTS" id="PR01041">
    <property type="entry name" value="TRNASYNTHMET"/>
</dbReference>
<evidence type="ECO:0000256" key="2">
    <source>
        <dbReference type="ARBA" id="ARBA00022598"/>
    </source>
</evidence>
<accession>A0A1F5PEJ2</accession>
<evidence type="ECO:0000313" key="11">
    <source>
        <dbReference type="Proteomes" id="UP000178377"/>
    </source>
</evidence>
<dbReference type="GO" id="GO:0006431">
    <property type="term" value="P:methionyl-tRNA aminoacylation"/>
    <property type="evidence" value="ECO:0007669"/>
    <property type="project" value="InterPro"/>
</dbReference>
<proteinExistence type="inferred from homology"/>
<comment type="caution">
    <text evidence="10">The sequence shown here is derived from an EMBL/GenBank/DDBJ whole genome shotgun (WGS) entry which is preliminary data.</text>
</comment>
<evidence type="ECO:0000256" key="7">
    <source>
        <dbReference type="ARBA" id="ARBA00047364"/>
    </source>
</evidence>
<dbReference type="Pfam" id="PF09334">
    <property type="entry name" value="tRNA-synt_1g"/>
    <property type="match status" value="1"/>
</dbReference>
<dbReference type="EMBL" id="MFEO01000034">
    <property type="protein sequence ID" value="OGE88341.1"/>
    <property type="molecule type" value="Genomic_DNA"/>
</dbReference>
<dbReference type="InterPro" id="IPR033911">
    <property type="entry name" value="MetRS_core"/>
</dbReference>
<reference evidence="10 11" key="1">
    <citation type="journal article" date="2016" name="Nat. Commun.">
        <title>Thousands of microbial genomes shed light on interconnected biogeochemical processes in an aquifer system.</title>
        <authorList>
            <person name="Anantharaman K."/>
            <person name="Brown C.T."/>
            <person name="Hug L.A."/>
            <person name="Sharon I."/>
            <person name="Castelle C.J."/>
            <person name="Probst A.J."/>
            <person name="Thomas B.C."/>
            <person name="Singh A."/>
            <person name="Wilkins M.J."/>
            <person name="Karaoz U."/>
            <person name="Brodie E.L."/>
            <person name="Williams K.H."/>
            <person name="Hubbard S.S."/>
            <person name="Banfield J.F."/>
        </authorList>
    </citation>
    <scope>NUCLEOTIDE SEQUENCE [LARGE SCALE GENOMIC DNA]</scope>
</reference>
<dbReference type="Gene3D" id="2.170.220.10">
    <property type="match status" value="1"/>
</dbReference>
<keyword evidence="6 8" id="KW-0030">Aminoacyl-tRNA synthetase</keyword>
<evidence type="ECO:0000256" key="6">
    <source>
        <dbReference type="ARBA" id="ARBA00023146"/>
    </source>
</evidence>
<dbReference type="STRING" id="1817828.A2722_03865"/>
<evidence type="ECO:0000259" key="9">
    <source>
        <dbReference type="Pfam" id="PF09334"/>
    </source>
</evidence>
<comment type="catalytic activity">
    <reaction evidence="7">
        <text>tRNA(Met) + L-methionine + ATP = L-methionyl-tRNA(Met) + AMP + diphosphate</text>
        <dbReference type="Rhea" id="RHEA:13481"/>
        <dbReference type="Rhea" id="RHEA-COMP:9667"/>
        <dbReference type="Rhea" id="RHEA-COMP:9698"/>
        <dbReference type="ChEBI" id="CHEBI:30616"/>
        <dbReference type="ChEBI" id="CHEBI:33019"/>
        <dbReference type="ChEBI" id="CHEBI:57844"/>
        <dbReference type="ChEBI" id="CHEBI:78442"/>
        <dbReference type="ChEBI" id="CHEBI:78530"/>
        <dbReference type="ChEBI" id="CHEBI:456215"/>
        <dbReference type="EC" id="6.1.1.10"/>
    </reaction>
</comment>
<dbReference type="GO" id="GO:0004825">
    <property type="term" value="F:methionine-tRNA ligase activity"/>
    <property type="evidence" value="ECO:0007669"/>
    <property type="project" value="UniProtKB-EC"/>
</dbReference>
<dbReference type="CDD" id="cd00814">
    <property type="entry name" value="MetRS_core"/>
    <property type="match status" value="1"/>
</dbReference>
<dbReference type="Gene3D" id="3.40.50.620">
    <property type="entry name" value="HUPs"/>
    <property type="match status" value="1"/>
</dbReference>
<dbReference type="SUPFAM" id="SSF52374">
    <property type="entry name" value="Nucleotidylyl transferase"/>
    <property type="match status" value="1"/>
</dbReference>
<keyword evidence="5 8" id="KW-0648">Protein biosynthesis</keyword>
<evidence type="ECO:0000256" key="4">
    <source>
        <dbReference type="ARBA" id="ARBA00022840"/>
    </source>
</evidence>
<dbReference type="InterPro" id="IPR009080">
    <property type="entry name" value="tRNAsynth_Ia_anticodon-bd"/>
</dbReference>
<organism evidence="10 11">
    <name type="scientific">Candidatus Doudnabacteria bacterium RIFCSPHIGHO2_01_FULL_50_11</name>
    <dbReference type="NCBI Taxonomy" id="1817828"/>
    <lineage>
        <taxon>Bacteria</taxon>
        <taxon>Candidatus Doudnaibacteriota</taxon>
    </lineage>
</organism>